<evidence type="ECO:0000256" key="9">
    <source>
        <dbReference type="ARBA" id="ARBA00023679"/>
    </source>
</evidence>
<proteinExistence type="inferred from homology"/>
<dbReference type="PANTHER" id="PTHR42904:SF6">
    <property type="entry name" value="NAD-CAPPED RNA HYDROLASE NUDT12"/>
    <property type="match status" value="1"/>
</dbReference>
<dbReference type="GO" id="GO:0006742">
    <property type="term" value="P:NADP+ catabolic process"/>
    <property type="evidence" value="ECO:0007669"/>
    <property type="project" value="TreeGrafter"/>
</dbReference>
<evidence type="ECO:0000256" key="1">
    <source>
        <dbReference type="ARBA" id="ARBA00001946"/>
    </source>
</evidence>
<dbReference type="Gene3D" id="3.90.79.10">
    <property type="entry name" value="Nucleoside Triphosphate Pyrophosphohydrolase"/>
    <property type="match status" value="1"/>
</dbReference>
<dbReference type="Pfam" id="PF09297">
    <property type="entry name" value="Zn_ribbon_NUD"/>
    <property type="match status" value="1"/>
</dbReference>
<dbReference type="PROSITE" id="PS51462">
    <property type="entry name" value="NUDIX"/>
    <property type="match status" value="1"/>
</dbReference>
<dbReference type="Proteomes" id="UP001055712">
    <property type="component" value="Unassembled WGS sequence"/>
</dbReference>
<evidence type="ECO:0000256" key="7">
    <source>
        <dbReference type="ARBA" id="ARBA00022842"/>
    </source>
</evidence>
<dbReference type="Pfam" id="PF00293">
    <property type="entry name" value="NUDIX"/>
    <property type="match status" value="1"/>
</dbReference>
<keyword evidence="5" id="KW-0479">Metal-binding</keyword>
<reference evidence="12" key="1">
    <citation type="journal article" date="2019" name="Plant J.">
        <title>Chlorella vulgaris genome assembly and annotation reveals the molecular basis for metabolic acclimation to high light conditions.</title>
        <authorList>
            <person name="Cecchin M."/>
            <person name="Marcolungo L."/>
            <person name="Rossato M."/>
            <person name="Girolomoni L."/>
            <person name="Cosentino E."/>
            <person name="Cuine S."/>
            <person name="Li-Beisson Y."/>
            <person name="Delledonne M."/>
            <person name="Ballottari M."/>
        </authorList>
    </citation>
    <scope>NUCLEOTIDE SEQUENCE</scope>
    <source>
        <strain evidence="12">211/11P</strain>
    </source>
</reference>
<dbReference type="PROSITE" id="PS00893">
    <property type="entry name" value="NUDIX_BOX"/>
    <property type="match status" value="1"/>
</dbReference>
<dbReference type="GO" id="GO:0005829">
    <property type="term" value="C:cytosol"/>
    <property type="evidence" value="ECO:0007669"/>
    <property type="project" value="TreeGrafter"/>
</dbReference>
<protein>
    <recommendedName>
        <fullName evidence="4">NAD(+) diphosphatase</fullName>
        <ecNumber evidence="4">3.6.1.22</ecNumber>
    </recommendedName>
</protein>
<dbReference type="GO" id="GO:0035529">
    <property type="term" value="F:NADH pyrophosphatase activity"/>
    <property type="evidence" value="ECO:0007669"/>
    <property type="project" value="TreeGrafter"/>
</dbReference>
<dbReference type="EC" id="3.6.1.22" evidence="4"/>
<dbReference type="PANTHER" id="PTHR42904">
    <property type="entry name" value="NUDIX HYDROLASE, NUDC SUBFAMILY"/>
    <property type="match status" value="1"/>
</dbReference>
<evidence type="ECO:0000256" key="10">
    <source>
        <dbReference type="SAM" id="MobiDB-lite"/>
    </source>
</evidence>
<comment type="cofactor">
    <cofactor evidence="2">
        <name>Zn(2+)</name>
        <dbReference type="ChEBI" id="CHEBI:29105"/>
    </cofactor>
</comment>
<feature type="region of interest" description="Disordered" evidence="10">
    <location>
        <begin position="355"/>
        <end position="385"/>
    </location>
</feature>
<evidence type="ECO:0000256" key="2">
    <source>
        <dbReference type="ARBA" id="ARBA00001947"/>
    </source>
</evidence>
<comment type="caution">
    <text evidence="12">The sequence shown here is derived from an EMBL/GenBank/DDBJ whole genome shotgun (WGS) entry which is preliminary data.</text>
</comment>
<dbReference type="OrthoDB" id="10249612at2759"/>
<reference evidence="12" key="2">
    <citation type="submission" date="2020-11" db="EMBL/GenBank/DDBJ databases">
        <authorList>
            <person name="Cecchin M."/>
            <person name="Marcolungo L."/>
            <person name="Rossato M."/>
            <person name="Girolomoni L."/>
            <person name="Cosentino E."/>
            <person name="Cuine S."/>
            <person name="Li-Beisson Y."/>
            <person name="Delledonne M."/>
            <person name="Ballottari M."/>
        </authorList>
    </citation>
    <scope>NUCLEOTIDE SEQUENCE</scope>
    <source>
        <strain evidence="12">211/11P</strain>
        <tissue evidence="12">Whole cell</tissue>
    </source>
</reference>
<sequence>MNRALPVLASQAFGGNLLVRGIAGRKLSELLSEPQDALFTLVANQRVAVTGSDGTTALRWLDLAGLAALDLTYNGDEHVVLGGDQPVPAPVYFLGQESGREQGGTLRLAVDVAAAPASWTETVRLQDLRSLMPLLPPQDLAIAGQAMALSQWHQAHLFCSRCGAPSVAVDGGARRQCTAHDAHRHYPRTDPVVIMLVESPDGGSALLGRSKKMRGGMLTCLSGFVDQGEGIEEAVRRETREEAGIEVAAVDIVGSQPWPVGRGGSCELMVGCIARATATSITVDPVEMEEVRWVSKADVGKAVQASASPESPYYSKGSKPGGSPLAAPPAAFFVPPPIAIAHHLLRKWAAHDGPWFAPEAQPPQLQLGQHEQQVEQPEPAAVSNL</sequence>
<dbReference type="SUPFAM" id="SSF55811">
    <property type="entry name" value="Nudix"/>
    <property type="match status" value="1"/>
</dbReference>
<keyword evidence="8" id="KW-0520">NAD</keyword>
<dbReference type="EMBL" id="SIDB01000004">
    <property type="protein sequence ID" value="KAI3433922.1"/>
    <property type="molecule type" value="Genomic_DNA"/>
</dbReference>
<keyword evidence="6" id="KW-0378">Hydrolase</keyword>
<evidence type="ECO:0000259" key="11">
    <source>
        <dbReference type="PROSITE" id="PS51462"/>
    </source>
</evidence>
<accession>A0A9D4YYT1</accession>
<dbReference type="InterPro" id="IPR050241">
    <property type="entry name" value="NAD-cap_RNA_hydrolase_NudC"/>
</dbReference>
<name>A0A9D4YYT1_CHLVU</name>
<dbReference type="InterPro" id="IPR015376">
    <property type="entry name" value="Znr_NADH_PPase"/>
</dbReference>
<dbReference type="CDD" id="cd03429">
    <property type="entry name" value="NUDIX_NADH_pyrophosphatase_Nudt13"/>
    <property type="match status" value="1"/>
</dbReference>
<dbReference type="GO" id="GO:0019677">
    <property type="term" value="P:NAD+ catabolic process"/>
    <property type="evidence" value="ECO:0007669"/>
    <property type="project" value="TreeGrafter"/>
</dbReference>
<dbReference type="GO" id="GO:0005777">
    <property type="term" value="C:peroxisome"/>
    <property type="evidence" value="ECO:0007669"/>
    <property type="project" value="TreeGrafter"/>
</dbReference>
<organism evidence="12 13">
    <name type="scientific">Chlorella vulgaris</name>
    <name type="common">Green alga</name>
    <dbReference type="NCBI Taxonomy" id="3077"/>
    <lineage>
        <taxon>Eukaryota</taxon>
        <taxon>Viridiplantae</taxon>
        <taxon>Chlorophyta</taxon>
        <taxon>core chlorophytes</taxon>
        <taxon>Trebouxiophyceae</taxon>
        <taxon>Chlorellales</taxon>
        <taxon>Chlorellaceae</taxon>
        <taxon>Chlorella clade</taxon>
        <taxon>Chlorella</taxon>
    </lineage>
</organism>
<evidence type="ECO:0000313" key="12">
    <source>
        <dbReference type="EMBL" id="KAI3433922.1"/>
    </source>
</evidence>
<dbReference type="InterPro" id="IPR000086">
    <property type="entry name" value="NUDIX_hydrolase_dom"/>
</dbReference>
<dbReference type="InterPro" id="IPR049734">
    <property type="entry name" value="NudC-like_C"/>
</dbReference>
<keyword evidence="13" id="KW-1185">Reference proteome</keyword>
<comment type="cofactor">
    <cofactor evidence="1">
        <name>Mg(2+)</name>
        <dbReference type="ChEBI" id="CHEBI:18420"/>
    </cofactor>
</comment>
<evidence type="ECO:0000313" key="13">
    <source>
        <dbReference type="Proteomes" id="UP001055712"/>
    </source>
</evidence>
<keyword evidence="7" id="KW-0460">Magnesium</keyword>
<evidence type="ECO:0000256" key="3">
    <source>
        <dbReference type="ARBA" id="ARBA00009595"/>
    </source>
</evidence>
<dbReference type="GO" id="GO:0046872">
    <property type="term" value="F:metal ion binding"/>
    <property type="evidence" value="ECO:0007669"/>
    <property type="project" value="UniProtKB-KW"/>
</dbReference>
<dbReference type="InterPro" id="IPR020084">
    <property type="entry name" value="NUDIX_hydrolase_CS"/>
</dbReference>
<dbReference type="Gene3D" id="3.90.79.20">
    <property type="match status" value="1"/>
</dbReference>
<dbReference type="AlphaFoldDB" id="A0A9D4YYT1"/>
<comment type="similarity">
    <text evidence="3">Belongs to the Nudix hydrolase family. NudC subfamily.</text>
</comment>
<evidence type="ECO:0000256" key="4">
    <source>
        <dbReference type="ARBA" id="ARBA00012381"/>
    </source>
</evidence>
<feature type="compositionally biased region" description="Polar residues" evidence="10">
    <location>
        <begin position="363"/>
        <end position="375"/>
    </location>
</feature>
<feature type="domain" description="Nudix hydrolase" evidence="11">
    <location>
        <begin position="187"/>
        <end position="319"/>
    </location>
</feature>
<dbReference type="InterPro" id="IPR015375">
    <property type="entry name" value="NADH_PPase-like_N"/>
</dbReference>
<dbReference type="InterPro" id="IPR015797">
    <property type="entry name" value="NUDIX_hydrolase-like_dom_sf"/>
</dbReference>
<gene>
    <name evidence="12" type="ORF">D9Q98_003724</name>
</gene>
<evidence type="ECO:0000256" key="5">
    <source>
        <dbReference type="ARBA" id="ARBA00022723"/>
    </source>
</evidence>
<comment type="catalytic activity">
    <reaction evidence="9">
        <text>a 5'-end NAD(+)-phospho-ribonucleoside in mRNA + H2O = a 5'-end phospho-adenosine-phospho-ribonucleoside in mRNA + beta-nicotinamide D-ribonucleotide + 2 H(+)</text>
        <dbReference type="Rhea" id="RHEA:60876"/>
        <dbReference type="Rhea" id="RHEA-COMP:15698"/>
        <dbReference type="Rhea" id="RHEA-COMP:15719"/>
        <dbReference type="ChEBI" id="CHEBI:14649"/>
        <dbReference type="ChEBI" id="CHEBI:15377"/>
        <dbReference type="ChEBI" id="CHEBI:15378"/>
        <dbReference type="ChEBI" id="CHEBI:144029"/>
        <dbReference type="ChEBI" id="CHEBI:144051"/>
    </reaction>
    <physiologicalReaction direction="left-to-right" evidence="9">
        <dbReference type="Rhea" id="RHEA:60877"/>
    </physiologicalReaction>
</comment>
<evidence type="ECO:0000256" key="6">
    <source>
        <dbReference type="ARBA" id="ARBA00022801"/>
    </source>
</evidence>
<dbReference type="Pfam" id="PF09296">
    <property type="entry name" value="NUDIX-like"/>
    <property type="match status" value="1"/>
</dbReference>
<evidence type="ECO:0000256" key="8">
    <source>
        <dbReference type="ARBA" id="ARBA00023027"/>
    </source>
</evidence>